<keyword evidence="11" id="KW-0808">Transferase</keyword>
<comment type="caution">
    <text evidence="11">The sequence shown here is derived from an EMBL/GenBank/DDBJ whole genome shotgun (WGS) entry which is preliminary data.</text>
</comment>
<dbReference type="InterPro" id="IPR017925">
    <property type="entry name" value="DHFR_CS"/>
</dbReference>
<dbReference type="GO" id="GO:0006730">
    <property type="term" value="P:one-carbon metabolic process"/>
    <property type="evidence" value="ECO:0007669"/>
    <property type="project" value="UniProtKB-KW"/>
</dbReference>
<evidence type="ECO:0000256" key="3">
    <source>
        <dbReference type="ARBA" id="ARBA00012856"/>
    </source>
</evidence>
<evidence type="ECO:0000256" key="7">
    <source>
        <dbReference type="ARBA" id="ARBA00025067"/>
    </source>
</evidence>
<dbReference type="GO" id="GO:0046654">
    <property type="term" value="P:tetrahydrofolate biosynthetic process"/>
    <property type="evidence" value="ECO:0007669"/>
    <property type="project" value="UniProtKB-UniPathway"/>
</dbReference>
<dbReference type="PROSITE" id="PS51330">
    <property type="entry name" value="DHFR_2"/>
    <property type="match status" value="1"/>
</dbReference>
<evidence type="ECO:0000313" key="12">
    <source>
        <dbReference type="Proteomes" id="UP000029273"/>
    </source>
</evidence>
<keyword evidence="4 8" id="KW-0554">One-carbon metabolism</keyword>
<evidence type="ECO:0000256" key="2">
    <source>
        <dbReference type="ARBA" id="ARBA00009539"/>
    </source>
</evidence>
<dbReference type="PANTHER" id="PTHR48069:SF3">
    <property type="entry name" value="DIHYDROFOLATE REDUCTASE"/>
    <property type="match status" value="1"/>
</dbReference>
<comment type="similarity">
    <text evidence="2 8 9">Belongs to the dihydrofolate reductase family.</text>
</comment>
<comment type="pathway">
    <text evidence="1 8">Cofactor biosynthesis; tetrahydrofolate biosynthesis; 5,6,7,8-tetrahydrofolate from 7,8-dihydrofolate: step 1/1.</text>
</comment>
<dbReference type="Pfam" id="PF00186">
    <property type="entry name" value="DHFR_1"/>
    <property type="match status" value="1"/>
</dbReference>
<evidence type="ECO:0000256" key="1">
    <source>
        <dbReference type="ARBA" id="ARBA00004903"/>
    </source>
</evidence>
<keyword evidence="11" id="KW-0418">Kinase</keyword>
<dbReference type="AlphaFoldDB" id="A0A1A6C1U7"/>
<dbReference type="PANTHER" id="PTHR48069">
    <property type="entry name" value="DIHYDROFOLATE REDUCTASE"/>
    <property type="match status" value="1"/>
</dbReference>
<dbReference type="PRINTS" id="PR00070">
    <property type="entry name" value="DHFR"/>
</dbReference>
<dbReference type="InterPro" id="IPR012259">
    <property type="entry name" value="DHFR"/>
</dbReference>
<dbReference type="GO" id="GO:0046655">
    <property type="term" value="P:folic acid metabolic process"/>
    <property type="evidence" value="ECO:0007669"/>
    <property type="project" value="TreeGrafter"/>
</dbReference>
<dbReference type="STRING" id="160660.BJI67_03830"/>
<dbReference type="Gene3D" id="3.40.430.10">
    <property type="entry name" value="Dihydrofolate Reductase, subunit A"/>
    <property type="match status" value="1"/>
</dbReference>
<dbReference type="OrthoDB" id="9804315at2"/>
<evidence type="ECO:0000256" key="4">
    <source>
        <dbReference type="ARBA" id="ARBA00022563"/>
    </source>
</evidence>
<gene>
    <name evidence="11" type="ORF">Thpro_022787</name>
</gene>
<dbReference type="InterPro" id="IPR024072">
    <property type="entry name" value="DHFR-like_dom_sf"/>
</dbReference>
<feature type="domain" description="DHFR" evidence="10">
    <location>
        <begin position="5"/>
        <end position="161"/>
    </location>
</feature>
<proteinExistence type="inferred from homology"/>
<name>A0A1A6C1U7_9GAMM</name>
<keyword evidence="5 8" id="KW-0521">NADP</keyword>
<dbReference type="PROSITE" id="PS00075">
    <property type="entry name" value="DHFR_1"/>
    <property type="match status" value="1"/>
</dbReference>
<dbReference type="SUPFAM" id="SSF53597">
    <property type="entry name" value="Dihydrofolate reductase-like"/>
    <property type="match status" value="1"/>
</dbReference>
<dbReference type="PIRSF" id="PIRSF000194">
    <property type="entry name" value="DHFR"/>
    <property type="match status" value="1"/>
</dbReference>
<organism evidence="11 12">
    <name type="scientific">Acidihalobacter prosperus</name>
    <dbReference type="NCBI Taxonomy" id="160660"/>
    <lineage>
        <taxon>Bacteria</taxon>
        <taxon>Pseudomonadati</taxon>
        <taxon>Pseudomonadota</taxon>
        <taxon>Gammaproteobacteria</taxon>
        <taxon>Chromatiales</taxon>
        <taxon>Ectothiorhodospiraceae</taxon>
        <taxon>Acidihalobacter</taxon>
    </lineage>
</organism>
<dbReference type="GO" id="GO:0016301">
    <property type="term" value="F:kinase activity"/>
    <property type="evidence" value="ECO:0007669"/>
    <property type="project" value="UniProtKB-KW"/>
</dbReference>
<dbReference type="EC" id="1.5.1.3" evidence="3 8"/>
<dbReference type="GO" id="GO:0046452">
    <property type="term" value="P:dihydrofolate metabolic process"/>
    <property type="evidence" value="ECO:0007669"/>
    <property type="project" value="TreeGrafter"/>
</dbReference>
<keyword evidence="6 8" id="KW-0560">Oxidoreductase</keyword>
<dbReference type="GO" id="GO:0070401">
    <property type="term" value="F:NADP+ binding"/>
    <property type="evidence" value="ECO:0007669"/>
    <property type="project" value="UniProtKB-ARBA"/>
</dbReference>
<dbReference type="GO" id="GO:0004146">
    <property type="term" value="F:dihydrofolate reductase activity"/>
    <property type="evidence" value="ECO:0007669"/>
    <property type="project" value="UniProtKB-EC"/>
</dbReference>
<evidence type="ECO:0000313" key="11">
    <source>
        <dbReference type="EMBL" id="OBS08537.1"/>
    </source>
</evidence>
<accession>A0A1A6C1U7</accession>
<dbReference type="Proteomes" id="UP000029273">
    <property type="component" value="Unassembled WGS sequence"/>
</dbReference>
<comment type="catalytic activity">
    <reaction evidence="8">
        <text>(6S)-5,6,7,8-tetrahydrofolate + NADP(+) = 7,8-dihydrofolate + NADPH + H(+)</text>
        <dbReference type="Rhea" id="RHEA:15009"/>
        <dbReference type="ChEBI" id="CHEBI:15378"/>
        <dbReference type="ChEBI" id="CHEBI:57451"/>
        <dbReference type="ChEBI" id="CHEBI:57453"/>
        <dbReference type="ChEBI" id="CHEBI:57783"/>
        <dbReference type="ChEBI" id="CHEBI:58349"/>
        <dbReference type="EC" id="1.5.1.3"/>
    </reaction>
</comment>
<dbReference type="UniPathway" id="UPA00077">
    <property type="reaction ID" value="UER00158"/>
</dbReference>
<dbReference type="FunFam" id="3.40.430.10:FF:000001">
    <property type="entry name" value="Dihydrofolate reductase"/>
    <property type="match status" value="1"/>
</dbReference>
<sequence>MSRPIVSLVVAVARNGVIGRDNDLPWRLPDDLKRFKAVTLGKPVVMGRKTYESIGRPLPGRENRIVTRQPGLRIEGCRVFQRLEDALAGAEEEIMVIGGAQIYAEALPLADRLYLTEVDAEAEGDARFPVIDPAQWQETCREPHAVDDRHAHGFVFRVLERRSAPRGN</sequence>
<evidence type="ECO:0000259" key="10">
    <source>
        <dbReference type="PROSITE" id="PS51330"/>
    </source>
</evidence>
<evidence type="ECO:0000256" key="6">
    <source>
        <dbReference type="ARBA" id="ARBA00023002"/>
    </source>
</evidence>
<evidence type="ECO:0000256" key="9">
    <source>
        <dbReference type="RuleBase" id="RU004474"/>
    </source>
</evidence>
<dbReference type="CDD" id="cd00209">
    <property type="entry name" value="DHFR"/>
    <property type="match status" value="1"/>
</dbReference>
<dbReference type="NCBIfam" id="NF008037">
    <property type="entry name" value="PRK10769.1"/>
    <property type="match status" value="1"/>
</dbReference>
<comment type="function">
    <text evidence="7 8">Key enzyme in folate metabolism. Catalyzes an essential reaction for de novo glycine and purine synthesis, and for DNA precursor synthesis.</text>
</comment>
<keyword evidence="12" id="KW-1185">Reference proteome</keyword>
<dbReference type="InterPro" id="IPR001796">
    <property type="entry name" value="DHFR_dom"/>
</dbReference>
<dbReference type="EMBL" id="JQSG02000006">
    <property type="protein sequence ID" value="OBS08537.1"/>
    <property type="molecule type" value="Genomic_DNA"/>
</dbReference>
<dbReference type="RefSeq" id="WP_038090827.1">
    <property type="nucleotide sequence ID" value="NZ_JQSG02000006.1"/>
</dbReference>
<evidence type="ECO:0000256" key="8">
    <source>
        <dbReference type="PIRNR" id="PIRNR000194"/>
    </source>
</evidence>
<reference evidence="11 12" key="1">
    <citation type="journal article" date="2014" name="Genome Announc.">
        <title>Draft Genome Sequence of the Iron-Oxidizing, Acidophilic, and Halotolerant 'Thiobacillus prosperus' Type Strain DSM 5130.</title>
        <authorList>
            <person name="Ossandon F.J."/>
            <person name="Cardenas J.P."/>
            <person name="Corbett M."/>
            <person name="Quatrini R."/>
            <person name="Holmes D.S."/>
            <person name="Watkin E."/>
        </authorList>
    </citation>
    <scope>NUCLEOTIDE SEQUENCE [LARGE SCALE GENOMIC DNA]</scope>
    <source>
        <strain evidence="11 12">DSM 5130</strain>
    </source>
</reference>
<protein>
    <recommendedName>
        <fullName evidence="3 8">Dihydrofolate reductase</fullName>
        <ecNumber evidence="3 8">1.5.1.3</ecNumber>
    </recommendedName>
</protein>
<dbReference type="GO" id="GO:0005829">
    <property type="term" value="C:cytosol"/>
    <property type="evidence" value="ECO:0007669"/>
    <property type="project" value="TreeGrafter"/>
</dbReference>
<evidence type="ECO:0000256" key="5">
    <source>
        <dbReference type="ARBA" id="ARBA00022857"/>
    </source>
</evidence>